<name>A0ABV2MXK4_9HYPH</name>
<dbReference type="PANTHER" id="PTHR31817:SF0">
    <property type="entry name" value="CHROMOSOME UNDETERMINED SCAFFOLD_67, WHOLE GENOME SHOTGUN SEQUENCE"/>
    <property type="match status" value="1"/>
</dbReference>
<gene>
    <name evidence="5" type="ORF">ABID37_001741</name>
</gene>
<evidence type="ECO:0000256" key="1">
    <source>
        <dbReference type="ARBA" id="ARBA00001947"/>
    </source>
</evidence>
<comment type="caution">
    <text evidence="5">The sequence shown here is derived from an EMBL/GenBank/DDBJ whole genome shotgun (WGS) entry which is preliminary data.</text>
</comment>
<dbReference type="RefSeq" id="WP_354193851.1">
    <property type="nucleotide sequence ID" value="NZ_JBEPML010000004.1"/>
</dbReference>
<evidence type="ECO:0000256" key="2">
    <source>
        <dbReference type="ARBA" id="ARBA00022670"/>
    </source>
</evidence>
<dbReference type="Pfam" id="PF08014">
    <property type="entry name" value="MATCAP"/>
    <property type="match status" value="1"/>
</dbReference>
<organism evidence="5 6">
    <name type="scientific">Aquamicrobium terrae</name>
    <dbReference type="NCBI Taxonomy" id="1324945"/>
    <lineage>
        <taxon>Bacteria</taxon>
        <taxon>Pseudomonadati</taxon>
        <taxon>Pseudomonadota</taxon>
        <taxon>Alphaproteobacteria</taxon>
        <taxon>Hyphomicrobiales</taxon>
        <taxon>Phyllobacteriaceae</taxon>
        <taxon>Aquamicrobium</taxon>
    </lineage>
</organism>
<comment type="cofactor">
    <cofactor evidence="1">
        <name>Zn(2+)</name>
        <dbReference type="ChEBI" id="CHEBI:29105"/>
    </cofactor>
</comment>
<protein>
    <submittedName>
        <fullName evidence="5">Uncharacterized protein (TIGR02421 family)</fullName>
    </submittedName>
</protein>
<evidence type="ECO:0000313" key="5">
    <source>
        <dbReference type="EMBL" id="MET3791533.1"/>
    </source>
</evidence>
<dbReference type="EMBL" id="JBEPML010000004">
    <property type="protein sequence ID" value="MET3791533.1"/>
    <property type="molecule type" value="Genomic_DNA"/>
</dbReference>
<keyword evidence="3" id="KW-0378">Hydrolase</keyword>
<evidence type="ECO:0000256" key="3">
    <source>
        <dbReference type="ARBA" id="ARBA00022801"/>
    </source>
</evidence>
<accession>A0ABV2MXK4</accession>
<dbReference type="InterPro" id="IPR012548">
    <property type="entry name" value="MATCAP"/>
</dbReference>
<dbReference type="InterPro" id="IPR012656">
    <property type="entry name" value="CHP02421_QEGLA"/>
</dbReference>
<keyword evidence="2" id="KW-0645">Protease</keyword>
<keyword evidence="6" id="KW-1185">Reference proteome</keyword>
<dbReference type="NCBIfam" id="TIGR02421">
    <property type="entry name" value="QEGLA"/>
    <property type="match status" value="1"/>
</dbReference>
<dbReference type="Proteomes" id="UP001549076">
    <property type="component" value="Unassembled WGS sequence"/>
</dbReference>
<keyword evidence="4" id="KW-0482">Metalloprotease</keyword>
<proteinExistence type="predicted"/>
<sequence length="595" mass="65243">MRCDLGRGARLHIDRPLPFIVIHRLVRSAAAARAVASANASHLLFRTQSEARAIIAEVADVMIERFGTFLVIEVAELPVDSLAEDASRLPPFEIELAASEENSAQAALAATASAIQGVDVKFRLPQITKATIAQKKPGAPLVSRLTGYPVLHIAFAPIYRAPDGKTIYPDLSERVVANMVDSILQGIAAFVRKSGIMNPATHRALGRKVFIDTVTRADYAIDEVARSFDFLLSVTPINASPAFEQFAESGYKRFPRFLYRPLTVDVDRQKRALYSIDLDRFEDPVLSRLYEERRLEIDLQLSMIAARETARFRELGRALYGSVEPSLLDAAKGILAKSRIRRSDSPPGQVSSTTIKKHAEAMIAAYGDDNAGFDARIELREDLPSGMMVTGCRLLIAKGMAVPRHRVEALLSHEIGVHLLTYFNGSAQGLRLFRSGLAGYEGLQEGLAVLAEYLVGGMTATRLRLIAARVIACAMMLEGASFKTTFDAMVRDHGFSEHTAFTLTLRVYRGGGFVKDAIYLRGLFEILAHLEDGGSLDPFWSGKIAASHFPVIQELESRGLLKPARILPLFLSRKGAAERLDKARSGLSPIDMINA</sequence>
<dbReference type="SMART" id="SM01154">
    <property type="entry name" value="DUF1704"/>
    <property type="match status" value="1"/>
</dbReference>
<reference evidence="5 6" key="1">
    <citation type="submission" date="2024-06" db="EMBL/GenBank/DDBJ databases">
        <title>Genomic Encyclopedia of Type Strains, Phase IV (KMG-IV): sequencing the most valuable type-strain genomes for metagenomic binning, comparative biology and taxonomic classification.</title>
        <authorList>
            <person name="Goeker M."/>
        </authorList>
    </citation>
    <scope>NUCLEOTIDE SEQUENCE [LARGE SCALE GENOMIC DNA]</scope>
    <source>
        <strain evidence="5 6">DSM 27865</strain>
    </source>
</reference>
<evidence type="ECO:0000313" key="6">
    <source>
        <dbReference type="Proteomes" id="UP001549076"/>
    </source>
</evidence>
<dbReference type="PANTHER" id="PTHR31817">
    <property type="match status" value="1"/>
</dbReference>
<evidence type="ECO:0000256" key="4">
    <source>
        <dbReference type="ARBA" id="ARBA00023049"/>
    </source>
</evidence>